<dbReference type="InterPro" id="IPR003439">
    <property type="entry name" value="ABC_transporter-like_ATP-bd"/>
</dbReference>
<gene>
    <name evidence="5" type="ORF">GCM10010185_43650</name>
</gene>
<evidence type="ECO:0000256" key="2">
    <source>
        <dbReference type="ARBA" id="ARBA00022741"/>
    </source>
</evidence>
<dbReference type="Proteomes" id="UP000639606">
    <property type="component" value="Unassembled WGS sequence"/>
</dbReference>
<keyword evidence="1" id="KW-0813">Transport</keyword>
<dbReference type="PANTHER" id="PTHR24220">
    <property type="entry name" value="IMPORT ATP-BINDING PROTEIN"/>
    <property type="match status" value="1"/>
</dbReference>
<dbReference type="InterPro" id="IPR015854">
    <property type="entry name" value="ABC_transpr_LolD-like"/>
</dbReference>
<feature type="domain" description="ABC transporter" evidence="4">
    <location>
        <begin position="1"/>
        <end position="209"/>
    </location>
</feature>
<dbReference type="InterPro" id="IPR027417">
    <property type="entry name" value="P-loop_NTPase"/>
</dbReference>
<dbReference type="GO" id="GO:0005886">
    <property type="term" value="C:plasma membrane"/>
    <property type="evidence" value="ECO:0007669"/>
    <property type="project" value="TreeGrafter"/>
</dbReference>
<evidence type="ECO:0000313" key="5">
    <source>
        <dbReference type="EMBL" id="GGP66291.1"/>
    </source>
</evidence>
<dbReference type="AlphaFoldDB" id="A0A918ANR8"/>
<evidence type="ECO:0000256" key="3">
    <source>
        <dbReference type="ARBA" id="ARBA00022840"/>
    </source>
</evidence>
<dbReference type="GO" id="GO:0005524">
    <property type="term" value="F:ATP binding"/>
    <property type="evidence" value="ECO:0007669"/>
    <property type="project" value="UniProtKB-KW"/>
</dbReference>
<keyword evidence="6" id="KW-1185">Reference proteome</keyword>
<sequence length="210" mass="22132">MEDVGFDVHRGELVAVMGPSGSGKSTLLLVVGGLERPDAGSVTVAGAELAGLSEEALYRHRRQHIGFVFQNYNLIRTLTAVENVALPAELNGMSYRKAVSEAEEALRAVGVGDLAQRFPDQMSGGQQQRVALARALGGGRRVLLADEPTGALDSHTASGVLDVMARRVADGAAGIVVTHDPSVAARAHRTIHLRDGRIERIGVARAGTVR</sequence>
<comment type="caution">
    <text evidence="5">The sequence shown here is derived from an EMBL/GenBank/DDBJ whole genome shotgun (WGS) entry which is preliminary data.</text>
</comment>
<name>A0A918ANR8_9PSEU</name>
<dbReference type="PROSITE" id="PS50893">
    <property type="entry name" value="ABC_TRANSPORTER_2"/>
    <property type="match status" value="1"/>
</dbReference>
<dbReference type="GO" id="GO:0022857">
    <property type="term" value="F:transmembrane transporter activity"/>
    <property type="evidence" value="ECO:0007669"/>
    <property type="project" value="TreeGrafter"/>
</dbReference>
<keyword evidence="3 5" id="KW-0067">ATP-binding</keyword>
<dbReference type="CDD" id="cd03255">
    <property type="entry name" value="ABC_MJ0796_LolCDE_FtsE"/>
    <property type="match status" value="1"/>
</dbReference>
<evidence type="ECO:0000256" key="1">
    <source>
        <dbReference type="ARBA" id="ARBA00022448"/>
    </source>
</evidence>
<dbReference type="SMART" id="SM00382">
    <property type="entry name" value="AAA"/>
    <property type="match status" value="1"/>
</dbReference>
<dbReference type="InterPro" id="IPR017871">
    <property type="entry name" value="ABC_transporter-like_CS"/>
</dbReference>
<dbReference type="InterPro" id="IPR003593">
    <property type="entry name" value="AAA+_ATPase"/>
</dbReference>
<dbReference type="RefSeq" id="WP_229795972.1">
    <property type="nucleotide sequence ID" value="NZ_BMRG01000009.1"/>
</dbReference>
<protein>
    <submittedName>
        <fullName evidence="5">Macrolide ABC transporter ATP-binding protein</fullName>
    </submittedName>
</protein>
<dbReference type="Gene3D" id="3.40.50.300">
    <property type="entry name" value="P-loop containing nucleotide triphosphate hydrolases"/>
    <property type="match status" value="1"/>
</dbReference>
<dbReference type="GO" id="GO:0016887">
    <property type="term" value="F:ATP hydrolysis activity"/>
    <property type="evidence" value="ECO:0007669"/>
    <property type="project" value="InterPro"/>
</dbReference>
<dbReference type="PANTHER" id="PTHR24220:SF685">
    <property type="entry name" value="ABC TRANSPORTER RELATED"/>
    <property type="match status" value="1"/>
</dbReference>
<dbReference type="SUPFAM" id="SSF52540">
    <property type="entry name" value="P-loop containing nucleoside triphosphate hydrolases"/>
    <property type="match status" value="1"/>
</dbReference>
<dbReference type="PROSITE" id="PS00211">
    <property type="entry name" value="ABC_TRANSPORTER_1"/>
    <property type="match status" value="1"/>
</dbReference>
<dbReference type="Pfam" id="PF00005">
    <property type="entry name" value="ABC_tran"/>
    <property type="match status" value="1"/>
</dbReference>
<organism evidence="5 6">
    <name type="scientific">Saccharothrix coeruleofusca</name>
    <dbReference type="NCBI Taxonomy" id="33919"/>
    <lineage>
        <taxon>Bacteria</taxon>
        <taxon>Bacillati</taxon>
        <taxon>Actinomycetota</taxon>
        <taxon>Actinomycetes</taxon>
        <taxon>Pseudonocardiales</taxon>
        <taxon>Pseudonocardiaceae</taxon>
        <taxon>Saccharothrix</taxon>
    </lineage>
</organism>
<dbReference type="InterPro" id="IPR017911">
    <property type="entry name" value="MacB-like_ATP-bd"/>
</dbReference>
<proteinExistence type="predicted"/>
<reference evidence="5" key="2">
    <citation type="submission" date="2020-09" db="EMBL/GenBank/DDBJ databases">
        <authorList>
            <person name="Sun Q."/>
            <person name="Ohkuma M."/>
        </authorList>
    </citation>
    <scope>NUCLEOTIDE SEQUENCE</scope>
    <source>
        <strain evidence="5">JCM 3313</strain>
    </source>
</reference>
<accession>A0A918ANR8</accession>
<keyword evidence="2" id="KW-0547">Nucleotide-binding</keyword>
<evidence type="ECO:0000259" key="4">
    <source>
        <dbReference type="PROSITE" id="PS50893"/>
    </source>
</evidence>
<evidence type="ECO:0000313" key="6">
    <source>
        <dbReference type="Proteomes" id="UP000639606"/>
    </source>
</evidence>
<reference evidence="5" key="1">
    <citation type="journal article" date="2014" name="Int. J. Syst. Evol. Microbiol.">
        <title>Complete genome sequence of Corynebacterium casei LMG S-19264T (=DSM 44701T), isolated from a smear-ripened cheese.</title>
        <authorList>
            <consortium name="US DOE Joint Genome Institute (JGI-PGF)"/>
            <person name="Walter F."/>
            <person name="Albersmeier A."/>
            <person name="Kalinowski J."/>
            <person name="Ruckert C."/>
        </authorList>
    </citation>
    <scope>NUCLEOTIDE SEQUENCE</scope>
    <source>
        <strain evidence="5">JCM 3313</strain>
    </source>
</reference>
<dbReference type="EMBL" id="BMRG01000009">
    <property type="protein sequence ID" value="GGP66291.1"/>
    <property type="molecule type" value="Genomic_DNA"/>
</dbReference>